<comment type="caution">
    <text evidence="1">The sequence shown here is derived from an EMBL/GenBank/DDBJ whole genome shotgun (WGS) entry which is preliminary data.</text>
</comment>
<evidence type="ECO:0000313" key="2">
    <source>
        <dbReference type="Proteomes" id="UP001642540"/>
    </source>
</evidence>
<reference evidence="1 2" key="1">
    <citation type="submission" date="2024-08" db="EMBL/GenBank/DDBJ databases">
        <authorList>
            <person name="Cucini C."/>
            <person name="Frati F."/>
        </authorList>
    </citation>
    <scope>NUCLEOTIDE SEQUENCE [LARGE SCALE GENOMIC DNA]</scope>
</reference>
<sequence>MIGGKRKGRKKLGKWAMGNSKGGLRSRGMRWVRSKGGSEGKAAQKMHKLSLQCPYFCDSTELSLVNFMCGRGSISEAHFKDSIFPYYANHALTHFSLHQTENYYWFVKNACRTKKEQHKHALLSRWLPANLYALETTHYAHLHTRTAKAQARLSCCIQEEGSRPPLIRCHT</sequence>
<organism evidence="1 2">
    <name type="scientific">Orchesella dallaii</name>
    <dbReference type="NCBI Taxonomy" id="48710"/>
    <lineage>
        <taxon>Eukaryota</taxon>
        <taxon>Metazoa</taxon>
        <taxon>Ecdysozoa</taxon>
        <taxon>Arthropoda</taxon>
        <taxon>Hexapoda</taxon>
        <taxon>Collembola</taxon>
        <taxon>Entomobryomorpha</taxon>
        <taxon>Entomobryoidea</taxon>
        <taxon>Orchesellidae</taxon>
        <taxon>Orchesellinae</taxon>
        <taxon>Orchesella</taxon>
    </lineage>
</organism>
<proteinExistence type="predicted"/>
<accession>A0ABP1RF48</accession>
<name>A0ABP1RF48_9HEXA</name>
<dbReference type="Proteomes" id="UP001642540">
    <property type="component" value="Unassembled WGS sequence"/>
</dbReference>
<dbReference type="EMBL" id="CAXLJM020000069">
    <property type="protein sequence ID" value="CAL8125515.1"/>
    <property type="molecule type" value="Genomic_DNA"/>
</dbReference>
<keyword evidence="2" id="KW-1185">Reference proteome</keyword>
<evidence type="ECO:0000313" key="1">
    <source>
        <dbReference type="EMBL" id="CAL8125515.1"/>
    </source>
</evidence>
<gene>
    <name evidence="1" type="ORF">ODALV1_LOCUS20998</name>
</gene>
<protein>
    <submittedName>
        <fullName evidence="1">Uncharacterized protein</fullName>
    </submittedName>
</protein>